<name>A0AA41XMV2_9MYCO</name>
<evidence type="ECO:0000313" key="2">
    <source>
        <dbReference type="Proteomes" id="UP001141650"/>
    </source>
</evidence>
<comment type="caution">
    <text evidence="1">The sequence shown here is derived from an EMBL/GenBank/DDBJ whole genome shotgun (WGS) entry which is preliminary data.</text>
</comment>
<proteinExistence type="predicted"/>
<reference evidence="1" key="1">
    <citation type="submission" date="2020-07" db="EMBL/GenBank/DDBJ databases">
        <authorList>
            <person name="Pettersson B.M.F."/>
            <person name="Behra P.R.K."/>
            <person name="Ramesh M."/>
            <person name="Das S."/>
            <person name="Dasgupta S."/>
            <person name="Kirsebom L.A."/>
        </authorList>
    </citation>
    <scope>NUCLEOTIDE SEQUENCE</scope>
    <source>
        <strain evidence="1">CCUG 55640</strain>
    </source>
</reference>
<protein>
    <submittedName>
        <fullName evidence="1">Uncharacterized protein</fullName>
    </submittedName>
</protein>
<gene>
    <name evidence="1" type="ORF">H7K38_09855</name>
</gene>
<evidence type="ECO:0000313" key="1">
    <source>
        <dbReference type="EMBL" id="MCV7378958.1"/>
    </source>
</evidence>
<dbReference type="RefSeq" id="WP_158086771.1">
    <property type="nucleotide sequence ID" value="NZ_JACKVH010000012.1"/>
</dbReference>
<dbReference type="Proteomes" id="UP001141650">
    <property type="component" value="Unassembled WGS sequence"/>
</dbReference>
<accession>A0AA41XMV2</accession>
<organism evidence="1 2">
    <name type="scientific">Mycobacterium alsense</name>
    <dbReference type="NCBI Taxonomy" id="324058"/>
    <lineage>
        <taxon>Bacteria</taxon>
        <taxon>Bacillati</taxon>
        <taxon>Actinomycetota</taxon>
        <taxon>Actinomycetes</taxon>
        <taxon>Mycobacteriales</taxon>
        <taxon>Mycobacteriaceae</taxon>
        <taxon>Mycobacterium</taxon>
    </lineage>
</organism>
<dbReference type="EMBL" id="JACKVH010000012">
    <property type="protein sequence ID" value="MCV7378958.1"/>
    <property type="molecule type" value="Genomic_DNA"/>
</dbReference>
<reference evidence="1" key="2">
    <citation type="journal article" date="2022" name="BMC Genomics">
        <title>Comparative genome analysis of mycobacteria focusing on tRNA and non-coding RNA.</title>
        <authorList>
            <person name="Behra P.R.K."/>
            <person name="Pettersson B.M.F."/>
            <person name="Ramesh M."/>
            <person name="Das S."/>
            <person name="Dasgupta S."/>
            <person name="Kirsebom L.A."/>
        </authorList>
    </citation>
    <scope>NUCLEOTIDE SEQUENCE</scope>
    <source>
        <strain evidence="1">CCUG 55640</strain>
    </source>
</reference>
<sequence>MSQAIETFRSAIAWSAGFLRESPSATALLEVEIGAPVGFQGELATG</sequence>
<dbReference type="AlphaFoldDB" id="A0AA41XMV2"/>